<keyword evidence="2 7" id="KW-1003">Cell membrane</keyword>
<evidence type="ECO:0000256" key="3">
    <source>
        <dbReference type="ARBA" id="ARBA00022679"/>
    </source>
</evidence>
<feature type="transmembrane region" description="Helical" evidence="7">
    <location>
        <begin position="203"/>
        <end position="221"/>
    </location>
</feature>
<dbReference type="GO" id="GO:0005886">
    <property type="term" value="C:plasma membrane"/>
    <property type="evidence" value="ECO:0007669"/>
    <property type="project" value="UniProtKB-SubCell"/>
</dbReference>
<dbReference type="AlphaFoldDB" id="A0A1D9P2N5"/>
<evidence type="ECO:0000313" key="8">
    <source>
        <dbReference type="EMBL" id="AOZ96752.1"/>
    </source>
</evidence>
<dbReference type="OrthoDB" id="871140at2"/>
<organism evidence="8 9">
    <name type="scientific">Butyrivibrio hungatei</name>
    <dbReference type="NCBI Taxonomy" id="185008"/>
    <lineage>
        <taxon>Bacteria</taxon>
        <taxon>Bacillati</taxon>
        <taxon>Bacillota</taxon>
        <taxon>Clostridia</taxon>
        <taxon>Lachnospirales</taxon>
        <taxon>Lachnospiraceae</taxon>
        <taxon>Butyrivibrio</taxon>
    </lineage>
</organism>
<dbReference type="InterPro" id="IPR001640">
    <property type="entry name" value="Lgt"/>
</dbReference>
<dbReference type="EC" id="2.5.1.145" evidence="7"/>
<dbReference type="HAMAP" id="MF_01147">
    <property type="entry name" value="Lgt"/>
    <property type="match status" value="1"/>
</dbReference>
<dbReference type="PANTHER" id="PTHR30589">
    <property type="entry name" value="PROLIPOPROTEIN DIACYLGLYCERYL TRANSFERASE"/>
    <property type="match status" value="1"/>
</dbReference>
<evidence type="ECO:0000256" key="5">
    <source>
        <dbReference type="ARBA" id="ARBA00022989"/>
    </source>
</evidence>
<feature type="binding site" evidence="7">
    <location>
        <position position="150"/>
    </location>
    <ligand>
        <name>a 1,2-diacyl-sn-glycero-3-phospho-(1'-sn-glycerol)</name>
        <dbReference type="ChEBI" id="CHEBI:64716"/>
    </ligand>
</feature>
<evidence type="ECO:0000256" key="2">
    <source>
        <dbReference type="ARBA" id="ARBA00022475"/>
    </source>
</evidence>
<dbReference type="UniPathway" id="UPA00664"/>
<keyword evidence="4 7" id="KW-0812">Transmembrane</keyword>
<evidence type="ECO:0000256" key="4">
    <source>
        <dbReference type="ARBA" id="ARBA00022692"/>
    </source>
</evidence>
<comment type="catalytic activity">
    <reaction evidence="7">
        <text>L-cysteinyl-[prolipoprotein] + a 1,2-diacyl-sn-glycero-3-phospho-(1'-sn-glycerol) = an S-1,2-diacyl-sn-glyceryl-L-cysteinyl-[prolipoprotein] + sn-glycerol 1-phosphate + H(+)</text>
        <dbReference type="Rhea" id="RHEA:56712"/>
        <dbReference type="Rhea" id="RHEA-COMP:14679"/>
        <dbReference type="Rhea" id="RHEA-COMP:14680"/>
        <dbReference type="ChEBI" id="CHEBI:15378"/>
        <dbReference type="ChEBI" id="CHEBI:29950"/>
        <dbReference type="ChEBI" id="CHEBI:57685"/>
        <dbReference type="ChEBI" id="CHEBI:64716"/>
        <dbReference type="ChEBI" id="CHEBI:140658"/>
        <dbReference type="EC" id="2.5.1.145"/>
    </reaction>
</comment>
<accession>A0A1D9P2N5</accession>
<evidence type="ECO:0000313" key="9">
    <source>
        <dbReference type="Proteomes" id="UP000179284"/>
    </source>
</evidence>
<comment type="subcellular location">
    <subcellularLocation>
        <location evidence="7">Cell membrane</location>
        <topology evidence="7">Multi-pass membrane protein</topology>
    </subcellularLocation>
</comment>
<dbReference type="KEGG" id="bhu:bhn_I1719"/>
<dbReference type="Proteomes" id="UP000179284">
    <property type="component" value="Chromosome I"/>
</dbReference>
<keyword evidence="3 7" id="KW-0808">Transferase</keyword>
<feature type="transmembrane region" description="Helical" evidence="7">
    <location>
        <begin position="64"/>
        <end position="87"/>
    </location>
</feature>
<comment type="pathway">
    <text evidence="7">Protein modification; lipoprotein biosynthesis (diacylglyceryl transfer).</text>
</comment>
<evidence type="ECO:0000256" key="1">
    <source>
        <dbReference type="ARBA" id="ARBA00007150"/>
    </source>
</evidence>
<feature type="transmembrane region" description="Helical" evidence="7">
    <location>
        <begin position="265"/>
        <end position="285"/>
    </location>
</feature>
<dbReference type="PANTHER" id="PTHR30589:SF0">
    <property type="entry name" value="PHOSPHATIDYLGLYCEROL--PROLIPOPROTEIN DIACYLGLYCERYL TRANSFERASE"/>
    <property type="match status" value="1"/>
</dbReference>
<dbReference type="EMBL" id="CP017831">
    <property type="protein sequence ID" value="AOZ96752.1"/>
    <property type="molecule type" value="Genomic_DNA"/>
</dbReference>
<dbReference type="RefSeq" id="WP_083385872.1">
    <property type="nucleotide sequence ID" value="NZ_CP017831.1"/>
</dbReference>
<protein>
    <recommendedName>
        <fullName evidence="7">Phosphatidylglycerol--prolipoprotein diacylglyceryl transferase</fullName>
        <ecNumber evidence="7">2.5.1.145</ecNumber>
    </recommendedName>
</protein>
<keyword evidence="9" id="KW-1185">Reference proteome</keyword>
<keyword evidence="5 7" id="KW-1133">Transmembrane helix</keyword>
<reference evidence="9" key="1">
    <citation type="submission" date="2016-10" db="EMBL/GenBank/DDBJ databases">
        <title>The complete genome sequence of the rumen bacterium Butyrivibrio hungatei MB2003.</title>
        <authorList>
            <person name="Palevich N."/>
            <person name="Kelly W.J."/>
            <person name="Leahy S.C."/>
            <person name="Altermann E."/>
            <person name="Rakonjac J."/>
            <person name="Attwood G.T."/>
        </authorList>
    </citation>
    <scope>NUCLEOTIDE SEQUENCE [LARGE SCALE GENOMIC DNA]</scope>
    <source>
        <strain evidence="9">MB2003</strain>
    </source>
</reference>
<dbReference type="GO" id="GO:0042158">
    <property type="term" value="P:lipoprotein biosynthetic process"/>
    <property type="evidence" value="ECO:0007669"/>
    <property type="project" value="UniProtKB-UniRule"/>
</dbReference>
<feature type="transmembrane region" description="Helical" evidence="7">
    <location>
        <begin position="107"/>
        <end position="124"/>
    </location>
</feature>
<dbReference type="GO" id="GO:0008961">
    <property type="term" value="F:phosphatidylglycerol-prolipoprotein diacylglyceryl transferase activity"/>
    <property type="evidence" value="ECO:0007669"/>
    <property type="project" value="UniProtKB-UniRule"/>
</dbReference>
<comment type="similarity">
    <text evidence="1 7">Belongs to the Lgt family.</text>
</comment>
<comment type="function">
    <text evidence="7">Catalyzes the transfer of the diacylglyceryl group from phosphatidylglycerol to the sulfhydryl group of the N-terminal cysteine of a prolipoprotein, the first step in the formation of mature lipoproteins.</text>
</comment>
<sequence length="298" mass="33601">MPDIMGKMDIAFPNLNIYLENVPKSFTIFGFTIALYGVIIGFGFFLALILITNVAKKTGQNPDTYWDVATYVIVFSIIGARLYYVFFAWDYYKDDPISILNIRNGGLAIYGGVIAGFLTAAIYCKIKKTSFLKMADTCMYGLLLGQTMGRWGNFTNREAFGEYTNGLFAMRLPVEMVRGGEITELMKEHMSTATNYVQVSPTFLYESMWNLGLLILLLLYLKHKKFDGEIMLMYLGGYGLGRAWIESLRTDQLIMHTTGLPVSQMLAICLVIFAVVAEVVVRLRLMRAGATEKIEKEN</sequence>
<feature type="transmembrane region" description="Helical" evidence="7">
    <location>
        <begin position="28"/>
        <end position="52"/>
    </location>
</feature>
<proteinExistence type="inferred from homology"/>
<evidence type="ECO:0000256" key="6">
    <source>
        <dbReference type="ARBA" id="ARBA00023136"/>
    </source>
</evidence>
<keyword evidence="6 7" id="KW-0472">Membrane</keyword>
<evidence type="ECO:0000256" key="7">
    <source>
        <dbReference type="HAMAP-Rule" id="MF_01147"/>
    </source>
</evidence>
<dbReference type="NCBIfam" id="TIGR00544">
    <property type="entry name" value="lgt"/>
    <property type="match status" value="1"/>
</dbReference>
<dbReference type="Pfam" id="PF01790">
    <property type="entry name" value="LGT"/>
    <property type="match status" value="1"/>
</dbReference>
<name>A0A1D9P2N5_9FIRM</name>
<gene>
    <name evidence="7" type="primary">lgt</name>
    <name evidence="8" type="ORF">bhn_I1719</name>
</gene>